<gene>
    <name evidence="2" type="ORF">SAMN04488099_103164</name>
</gene>
<dbReference type="RefSeq" id="WP_091479364.1">
    <property type="nucleotide sequence ID" value="NZ_BJYC01000006.1"/>
</dbReference>
<protein>
    <submittedName>
        <fullName evidence="2">UDP-4-amino-4,6-dideoxy-N-acetyl-beta-L-altrosamine N-acetyltransferase</fullName>
    </submittedName>
</protein>
<proteinExistence type="predicted"/>
<evidence type="ECO:0000259" key="1">
    <source>
        <dbReference type="PROSITE" id="PS51186"/>
    </source>
</evidence>
<name>A0A1H7HSF8_9LACT</name>
<keyword evidence="2" id="KW-0808">Transferase</keyword>
<reference evidence="3" key="1">
    <citation type="submission" date="2016-10" db="EMBL/GenBank/DDBJ databases">
        <authorList>
            <person name="Varghese N."/>
            <person name="Submissions S."/>
        </authorList>
    </citation>
    <scope>NUCLEOTIDE SEQUENCE [LARGE SCALE GENOMIC DNA]</scope>
    <source>
        <strain evidence="3">DSM 19183</strain>
    </source>
</reference>
<organism evidence="2 3">
    <name type="scientific">Alkalibacterium pelagium</name>
    <dbReference type="NCBI Taxonomy" id="426702"/>
    <lineage>
        <taxon>Bacteria</taxon>
        <taxon>Bacillati</taxon>
        <taxon>Bacillota</taxon>
        <taxon>Bacilli</taxon>
        <taxon>Lactobacillales</taxon>
        <taxon>Carnobacteriaceae</taxon>
        <taxon>Alkalibacterium</taxon>
    </lineage>
</organism>
<dbReference type="Proteomes" id="UP000199081">
    <property type="component" value="Unassembled WGS sequence"/>
</dbReference>
<feature type="domain" description="N-acetyltransferase" evidence="1">
    <location>
        <begin position="2"/>
        <end position="166"/>
    </location>
</feature>
<dbReference type="PANTHER" id="PTHR43415">
    <property type="entry name" value="SPERMIDINE N(1)-ACETYLTRANSFERASE"/>
    <property type="match status" value="1"/>
</dbReference>
<dbReference type="InterPro" id="IPR000182">
    <property type="entry name" value="GNAT_dom"/>
</dbReference>
<accession>A0A1H7HSF8</accession>
<keyword evidence="3" id="KW-1185">Reference proteome</keyword>
<dbReference type="PROSITE" id="PS51186">
    <property type="entry name" value="GNAT"/>
    <property type="match status" value="1"/>
</dbReference>
<dbReference type="STRING" id="426702.SAMN04488099_103164"/>
<dbReference type="AlphaFoldDB" id="A0A1H7HSF8"/>
<dbReference type="Pfam" id="PF13302">
    <property type="entry name" value="Acetyltransf_3"/>
    <property type="match status" value="1"/>
</dbReference>
<dbReference type="InterPro" id="IPR016181">
    <property type="entry name" value="Acyl_CoA_acyltransferase"/>
</dbReference>
<dbReference type="OrthoDB" id="9127144at2"/>
<dbReference type="GO" id="GO:0016747">
    <property type="term" value="F:acyltransferase activity, transferring groups other than amino-acyl groups"/>
    <property type="evidence" value="ECO:0007669"/>
    <property type="project" value="InterPro"/>
</dbReference>
<dbReference type="PANTHER" id="PTHR43415:SF3">
    <property type="entry name" value="GNAT-FAMILY ACETYLTRANSFERASE"/>
    <property type="match status" value="1"/>
</dbReference>
<dbReference type="EMBL" id="FNZU01000003">
    <property type="protein sequence ID" value="SEK53221.1"/>
    <property type="molecule type" value="Genomic_DNA"/>
</dbReference>
<sequence>MYRLRELEREDIPAINSWRSDKDLIESLGAPFRYINKEVDYNWFDNYLTNRGNNIRCSILNEADQLIGLVSLTNIDRLNQSAVFHIMIGKSSKRSKGIGSYATNEILNHAFCDMNLNRVELSVLASNERAIALYEKVGFKKEGVERQAVFKNGRFADMVSMAILKDEFSPDADL</sequence>
<evidence type="ECO:0000313" key="2">
    <source>
        <dbReference type="EMBL" id="SEK53221.1"/>
    </source>
</evidence>
<evidence type="ECO:0000313" key="3">
    <source>
        <dbReference type="Proteomes" id="UP000199081"/>
    </source>
</evidence>
<dbReference type="SUPFAM" id="SSF55729">
    <property type="entry name" value="Acyl-CoA N-acyltransferases (Nat)"/>
    <property type="match status" value="1"/>
</dbReference>
<dbReference type="Gene3D" id="3.40.630.30">
    <property type="match status" value="1"/>
</dbReference>